<comment type="similarity">
    <text evidence="10">Belongs to the peroxidase family.</text>
</comment>
<evidence type="ECO:0000259" key="12">
    <source>
        <dbReference type="PROSITE" id="PS50873"/>
    </source>
</evidence>
<dbReference type="GO" id="GO:0020037">
    <property type="term" value="F:heme binding"/>
    <property type="evidence" value="ECO:0007669"/>
    <property type="project" value="InterPro"/>
</dbReference>
<feature type="domain" description="Plant heme peroxidase family profile" evidence="12">
    <location>
        <begin position="63"/>
        <end position="242"/>
    </location>
</feature>
<feature type="chain" id="PRO_5042967032" description="peroxidase" evidence="11">
    <location>
        <begin position="27"/>
        <end position="243"/>
    </location>
</feature>
<name>A0AAN8ZBL2_9MAGN</name>
<dbReference type="AlphaFoldDB" id="A0AAN8ZBL2"/>
<keyword evidence="14" id="KW-1185">Reference proteome</keyword>
<keyword evidence="9" id="KW-0106">Calcium</keyword>
<dbReference type="PROSITE" id="PS50873">
    <property type="entry name" value="PEROXIDASE_4"/>
    <property type="match status" value="1"/>
</dbReference>
<dbReference type="EC" id="1.11.1.7" evidence="3"/>
<evidence type="ECO:0000256" key="11">
    <source>
        <dbReference type="SAM" id="SignalP"/>
    </source>
</evidence>
<evidence type="ECO:0000256" key="7">
    <source>
        <dbReference type="ARBA" id="ARBA00023002"/>
    </source>
</evidence>
<dbReference type="GO" id="GO:0006979">
    <property type="term" value="P:response to oxidative stress"/>
    <property type="evidence" value="ECO:0007669"/>
    <property type="project" value="InterPro"/>
</dbReference>
<accession>A0AAN8ZBL2</accession>
<evidence type="ECO:0000256" key="5">
    <source>
        <dbReference type="ARBA" id="ARBA00022617"/>
    </source>
</evidence>
<dbReference type="SUPFAM" id="SSF48113">
    <property type="entry name" value="Heme-dependent peroxidases"/>
    <property type="match status" value="1"/>
</dbReference>
<organism evidence="13 14">
    <name type="scientific">Dillenia turbinata</name>
    <dbReference type="NCBI Taxonomy" id="194707"/>
    <lineage>
        <taxon>Eukaryota</taxon>
        <taxon>Viridiplantae</taxon>
        <taxon>Streptophyta</taxon>
        <taxon>Embryophyta</taxon>
        <taxon>Tracheophyta</taxon>
        <taxon>Spermatophyta</taxon>
        <taxon>Magnoliopsida</taxon>
        <taxon>eudicotyledons</taxon>
        <taxon>Gunneridae</taxon>
        <taxon>Pentapetalae</taxon>
        <taxon>Dilleniales</taxon>
        <taxon>Dilleniaceae</taxon>
        <taxon>Dillenia</taxon>
    </lineage>
</organism>
<feature type="binding site" evidence="9">
    <location>
        <position position="166"/>
    </location>
    <ligand>
        <name>Ca(2+)</name>
        <dbReference type="ChEBI" id="CHEBI:29108"/>
        <label>2</label>
    </ligand>
</feature>
<comment type="catalytic activity">
    <reaction evidence="1">
        <text>2 a phenolic donor + H2O2 = 2 a phenolic radical donor + 2 H2O</text>
        <dbReference type="Rhea" id="RHEA:56136"/>
        <dbReference type="ChEBI" id="CHEBI:15377"/>
        <dbReference type="ChEBI" id="CHEBI:16240"/>
        <dbReference type="ChEBI" id="CHEBI:139520"/>
        <dbReference type="ChEBI" id="CHEBI:139521"/>
        <dbReference type="EC" id="1.11.1.7"/>
    </reaction>
</comment>
<feature type="binding site" evidence="9">
    <location>
        <position position="171"/>
    </location>
    <ligand>
        <name>Ca(2+)</name>
        <dbReference type="ChEBI" id="CHEBI:29108"/>
        <label>2</label>
    </ligand>
</feature>
<reference evidence="13 14" key="1">
    <citation type="submission" date="2023-12" db="EMBL/GenBank/DDBJ databases">
        <title>A high-quality genome assembly for Dillenia turbinata (Dilleniales).</title>
        <authorList>
            <person name="Chanderbali A."/>
        </authorList>
    </citation>
    <scope>NUCLEOTIDE SEQUENCE [LARGE SCALE GENOMIC DNA]</scope>
    <source>
        <strain evidence="13">LSX21</strain>
        <tissue evidence="13">Leaf</tissue>
    </source>
</reference>
<evidence type="ECO:0000256" key="9">
    <source>
        <dbReference type="PIRSR" id="PIRSR600823-3"/>
    </source>
</evidence>
<keyword evidence="11" id="KW-0732">Signal</keyword>
<comment type="cofactor">
    <cofactor evidence="2">
        <name>heme b</name>
        <dbReference type="ChEBI" id="CHEBI:60344"/>
    </cofactor>
</comment>
<evidence type="ECO:0000256" key="6">
    <source>
        <dbReference type="ARBA" id="ARBA00022723"/>
    </source>
</evidence>
<gene>
    <name evidence="13" type="ORF">RJ641_006269</name>
</gene>
<evidence type="ECO:0000256" key="8">
    <source>
        <dbReference type="ARBA" id="ARBA00023004"/>
    </source>
</evidence>
<dbReference type="Proteomes" id="UP001370490">
    <property type="component" value="Unassembled WGS sequence"/>
</dbReference>
<keyword evidence="5" id="KW-0349">Heme</keyword>
<evidence type="ECO:0000256" key="2">
    <source>
        <dbReference type="ARBA" id="ARBA00001970"/>
    </source>
</evidence>
<feature type="binding site" evidence="9">
    <location>
        <position position="163"/>
    </location>
    <ligand>
        <name>Ca(2+)</name>
        <dbReference type="ChEBI" id="CHEBI:29108"/>
        <label>2</label>
    </ligand>
</feature>
<dbReference type="GO" id="GO:0046872">
    <property type="term" value="F:metal ion binding"/>
    <property type="evidence" value="ECO:0007669"/>
    <property type="project" value="UniProtKB-KW"/>
</dbReference>
<evidence type="ECO:0000313" key="13">
    <source>
        <dbReference type="EMBL" id="KAK6927678.1"/>
    </source>
</evidence>
<comment type="caution">
    <text evidence="13">The sequence shown here is derived from an EMBL/GenBank/DDBJ whole genome shotgun (WGS) entry which is preliminary data.</text>
</comment>
<keyword evidence="4 13" id="KW-0575">Peroxidase</keyword>
<dbReference type="Pfam" id="PF00141">
    <property type="entry name" value="peroxidase"/>
    <property type="match status" value="1"/>
</dbReference>
<keyword evidence="8" id="KW-0408">Iron</keyword>
<keyword evidence="7" id="KW-0560">Oxidoreductase</keyword>
<comment type="cofactor">
    <cofactor evidence="9">
        <name>Ca(2+)</name>
        <dbReference type="ChEBI" id="CHEBI:29108"/>
    </cofactor>
    <text evidence="9">Binds 2 calcium ions per subunit.</text>
</comment>
<dbReference type="InterPro" id="IPR002016">
    <property type="entry name" value="Haem_peroxidase"/>
</dbReference>
<evidence type="ECO:0000313" key="14">
    <source>
        <dbReference type="Proteomes" id="UP001370490"/>
    </source>
</evidence>
<dbReference type="PANTHER" id="PTHR31517:SF48">
    <property type="entry name" value="PEROXIDASE 16-RELATED"/>
    <property type="match status" value="1"/>
</dbReference>
<dbReference type="GO" id="GO:0140825">
    <property type="term" value="F:lactoperoxidase activity"/>
    <property type="evidence" value="ECO:0007669"/>
    <property type="project" value="UniProtKB-EC"/>
</dbReference>
<keyword evidence="6 9" id="KW-0479">Metal-binding</keyword>
<evidence type="ECO:0000256" key="3">
    <source>
        <dbReference type="ARBA" id="ARBA00012313"/>
    </source>
</evidence>
<feature type="signal peptide" evidence="11">
    <location>
        <begin position="1"/>
        <end position="26"/>
    </location>
</feature>
<proteinExistence type="inferred from homology"/>
<evidence type="ECO:0000256" key="4">
    <source>
        <dbReference type="ARBA" id="ARBA00022559"/>
    </source>
</evidence>
<protein>
    <recommendedName>
        <fullName evidence="3">peroxidase</fullName>
        <ecNumber evidence="3">1.11.1.7</ecNumber>
    </recommendedName>
</protein>
<dbReference type="InterPro" id="IPR010255">
    <property type="entry name" value="Haem_peroxidase_sf"/>
</dbReference>
<dbReference type="EMBL" id="JBAMMX010000014">
    <property type="protein sequence ID" value="KAK6927678.1"/>
    <property type="molecule type" value="Genomic_DNA"/>
</dbReference>
<dbReference type="Gene3D" id="1.10.520.10">
    <property type="match status" value="3"/>
</dbReference>
<sequence length="243" mass="26994">METRIKLQIHYIRLLFIFSTAPLLSTSDLSVNFFAVTCPAAEFMVRNTVRSASSDDPTLPGKLFRLLFHDCMVEMLLNLLGGPAVQIPTGRRDGTVSATSNVRPNMVGTSFTMEQMMEHFSPKGLSVDDFVTLSDTSLDKDYATVLTKKWPAGASSSITVSNDLATSSLFDNQYYRNLLAHKGLFQSDSLPVTDGRTRGLVENLANDRVCFFDRWKQSFLKLASVGVKIDEGEIRRVCSQTSE</sequence>
<dbReference type="Gene3D" id="1.10.420.10">
    <property type="entry name" value="Peroxidase, domain 2"/>
    <property type="match status" value="2"/>
</dbReference>
<evidence type="ECO:0000256" key="1">
    <source>
        <dbReference type="ARBA" id="ARBA00000189"/>
    </source>
</evidence>
<dbReference type="PANTHER" id="PTHR31517">
    <property type="match status" value="1"/>
</dbReference>
<dbReference type="InterPro" id="IPR000823">
    <property type="entry name" value="Peroxidase_pln"/>
</dbReference>
<evidence type="ECO:0000256" key="10">
    <source>
        <dbReference type="RuleBase" id="RU004241"/>
    </source>
</evidence>